<organism evidence="2">
    <name type="scientific">Fusobacterium animalis</name>
    <dbReference type="NCBI Taxonomy" id="76859"/>
    <lineage>
        <taxon>Bacteria</taxon>
        <taxon>Fusobacteriati</taxon>
        <taxon>Fusobacteriota</taxon>
        <taxon>Fusobacteriia</taxon>
        <taxon>Fusobacteriales</taxon>
        <taxon>Fusobacteriaceae</taxon>
        <taxon>Fusobacterium</taxon>
    </lineage>
</organism>
<dbReference type="OrthoDB" id="9795766at2"/>
<evidence type="ECO:0000313" key="4">
    <source>
        <dbReference type="Proteomes" id="UP000063147"/>
    </source>
</evidence>
<evidence type="ECO:0000259" key="1">
    <source>
        <dbReference type="SMART" id="SM00966"/>
    </source>
</evidence>
<dbReference type="GO" id="GO:0003677">
    <property type="term" value="F:DNA binding"/>
    <property type="evidence" value="ECO:0007669"/>
    <property type="project" value="UniProtKB-KW"/>
</dbReference>
<keyword evidence="3" id="KW-0238">DNA-binding</keyword>
<reference evidence="2 4" key="1">
    <citation type="submission" date="2015-09" db="EMBL/GenBank/DDBJ databases">
        <authorList>
            <person name="Jackson K.R."/>
            <person name="Lunt B.L."/>
            <person name="Fisher J.N.B."/>
            <person name="Gardner A.V."/>
            <person name="Bailey M.E."/>
            <person name="Deus L.M."/>
            <person name="Earl A.S."/>
            <person name="Gibby P.D."/>
            <person name="Hartmann K.A."/>
            <person name="Liu J.E."/>
            <person name="Manci A.M."/>
            <person name="Nielsen D.A."/>
            <person name="Solomon M.B."/>
            <person name="Breakwell D.P."/>
            <person name="Burnett S.H."/>
            <person name="Grose J.H."/>
        </authorList>
    </citation>
    <scope>NUCLEOTIDE SEQUENCE [LARGE SCALE GENOMIC DNA]</scope>
    <source>
        <strain evidence="2 4">KCOM 1279</strain>
    </source>
</reference>
<dbReference type="Proteomes" id="UP000063147">
    <property type="component" value="Chromosome"/>
</dbReference>
<dbReference type="Gene3D" id="2.10.260.10">
    <property type="match status" value="1"/>
</dbReference>
<dbReference type="Proteomes" id="UP000230719">
    <property type="component" value="Unassembled WGS sequence"/>
</dbReference>
<gene>
    <name evidence="3" type="ORF">CI114_02300</name>
    <name evidence="2" type="ORF">RN98_09390</name>
</gene>
<dbReference type="PATRIC" id="fig|76859.3.peg.1896"/>
<dbReference type="AlphaFoldDB" id="A0A0M4SQX7"/>
<dbReference type="InterPro" id="IPR037914">
    <property type="entry name" value="SpoVT-AbrB_sf"/>
</dbReference>
<dbReference type="GO" id="GO:0097351">
    <property type="term" value="F:toxin sequestering activity"/>
    <property type="evidence" value="ECO:0007669"/>
    <property type="project" value="InterPro"/>
</dbReference>
<evidence type="ECO:0000313" key="5">
    <source>
        <dbReference type="Proteomes" id="UP000230719"/>
    </source>
</evidence>
<protein>
    <submittedName>
        <fullName evidence="3">AbrB/MazE/SpoVT family DNA-binding domain-containing protein</fullName>
    </submittedName>
    <submittedName>
        <fullName evidence="2">Toxin-antitoxin system</fullName>
    </submittedName>
</protein>
<dbReference type="InterPro" id="IPR039052">
    <property type="entry name" value="Antitox_PemI-like"/>
</dbReference>
<dbReference type="PANTHER" id="PTHR40516">
    <property type="entry name" value="ANTITOXIN CHPS-RELATED"/>
    <property type="match status" value="1"/>
</dbReference>
<dbReference type="InterPro" id="IPR007159">
    <property type="entry name" value="SpoVT-AbrB_dom"/>
</dbReference>
<dbReference type="PANTHER" id="PTHR40516:SF1">
    <property type="entry name" value="ANTITOXIN CHPS-RELATED"/>
    <property type="match status" value="1"/>
</dbReference>
<dbReference type="SMART" id="SM00966">
    <property type="entry name" value="SpoVT_AbrB"/>
    <property type="match status" value="1"/>
</dbReference>
<dbReference type="RefSeq" id="WP_032837372.1">
    <property type="nucleotide sequence ID" value="NZ_CP012713.1"/>
</dbReference>
<dbReference type="Pfam" id="PF04014">
    <property type="entry name" value="MazE_antitoxin"/>
    <property type="match status" value="1"/>
</dbReference>
<feature type="domain" description="SpoVT-AbrB" evidence="1">
    <location>
        <begin position="8"/>
        <end position="53"/>
    </location>
</feature>
<dbReference type="EMBL" id="NPND01000005">
    <property type="protein sequence ID" value="PIM93010.1"/>
    <property type="molecule type" value="Genomic_DNA"/>
</dbReference>
<dbReference type="EMBL" id="CP012713">
    <property type="protein sequence ID" value="ALF18377.1"/>
    <property type="molecule type" value="Genomic_DNA"/>
</dbReference>
<evidence type="ECO:0000313" key="2">
    <source>
        <dbReference type="EMBL" id="ALF18377.1"/>
    </source>
</evidence>
<dbReference type="SUPFAM" id="SSF89447">
    <property type="entry name" value="AbrB/MazE/MraZ-like"/>
    <property type="match status" value="1"/>
</dbReference>
<reference evidence="3 5" key="2">
    <citation type="submission" date="2017-08" db="EMBL/GenBank/DDBJ databases">
        <title>Analysis of Fusobacterium persistence and antibiotic response in human colorectal.</title>
        <authorList>
            <person name="Bullman S."/>
        </authorList>
    </citation>
    <scope>NUCLEOTIDE SEQUENCE [LARGE SCALE GENOMIC DNA]</scope>
    <source>
        <strain evidence="3 5">P2_CP</strain>
    </source>
</reference>
<proteinExistence type="predicted"/>
<accession>A0A0M4SQX7</accession>
<evidence type="ECO:0000313" key="3">
    <source>
        <dbReference type="EMBL" id="PIM93010.1"/>
    </source>
</evidence>
<name>A0A0M4SQX7_9FUSO</name>
<sequence>MTLLSTISKWGNGQGIRLPKTLLELLKWENNDKLEIIVENENIRIKKIDSSKKRKNIKELFANYKKEYQTQEIDWGETEGKEIW</sequence>